<dbReference type="InterPro" id="IPR008183">
    <property type="entry name" value="Aldose_1/G6P_1-epimerase"/>
</dbReference>
<keyword evidence="2" id="KW-1185">Reference proteome</keyword>
<proteinExistence type="predicted"/>
<sequence length="313" mass="32927">MSVPPHTPWPPIEPVDVELVSGNARLAVDLRGGGIRALSAGGWDVVDGYPSGAIPAGRRGGVLLPWPNRLRDGRWSWAGRDLQLDVASADKPNAAHGLLSWQPFVVLGRFSDAVTVGTTVEPRPGYPFRLLVALDYALSPQRLSVTVRVRNASAEPAPFGAGMHPYLAVGGAADGALDGAVADAELTVPARTALVTDGGLPTGERTPFDGAVGRIGERSIDTPLTDLDRDPDGWARVRLSGPAGAVELAVDRSWPWLQVYTGDTLPPGQRRRSVAVEPMTCPPNALADGVDLVVLEPAATWAGTWTLTWTPGG</sequence>
<evidence type="ECO:0000313" key="1">
    <source>
        <dbReference type="EMBL" id="SEP13003.1"/>
    </source>
</evidence>
<dbReference type="GO" id="GO:0016853">
    <property type="term" value="F:isomerase activity"/>
    <property type="evidence" value="ECO:0007669"/>
    <property type="project" value="InterPro"/>
</dbReference>
<name>A0A1H8VCJ9_9ACTN</name>
<gene>
    <name evidence="1" type="ORF">SAMN05660991_03438</name>
</gene>
<dbReference type="Gene3D" id="2.70.98.10">
    <property type="match status" value="1"/>
</dbReference>
<dbReference type="InterPro" id="IPR037480">
    <property type="entry name" value="YihR-like"/>
</dbReference>
<accession>A0A1H8VCJ9</accession>
<protein>
    <submittedName>
        <fullName evidence="1">Aldose 1-epimerase</fullName>
    </submittedName>
</protein>
<dbReference type="STRING" id="673521.SAMN05660991_03438"/>
<dbReference type="InterPro" id="IPR011013">
    <property type="entry name" value="Gal_mutarotase_sf_dom"/>
</dbReference>
<dbReference type="OrthoDB" id="4739604at2"/>
<dbReference type="Pfam" id="PF01263">
    <property type="entry name" value="Aldose_epim"/>
    <property type="match status" value="1"/>
</dbReference>
<dbReference type="AlphaFoldDB" id="A0A1H8VCJ9"/>
<dbReference type="GO" id="GO:0005975">
    <property type="term" value="P:carbohydrate metabolic process"/>
    <property type="evidence" value="ECO:0007669"/>
    <property type="project" value="InterPro"/>
</dbReference>
<dbReference type="RefSeq" id="WP_091946122.1">
    <property type="nucleotide sequence ID" value="NZ_FOEE01000011.1"/>
</dbReference>
<dbReference type="InterPro" id="IPR014718">
    <property type="entry name" value="GH-type_carb-bd"/>
</dbReference>
<dbReference type="CDD" id="cd09022">
    <property type="entry name" value="Aldose_epim_Ec_YihR"/>
    <property type="match status" value="1"/>
</dbReference>
<evidence type="ECO:0000313" key="2">
    <source>
        <dbReference type="Proteomes" id="UP000198960"/>
    </source>
</evidence>
<organism evidence="1 2">
    <name type="scientific">Trujillonella endophytica</name>
    <dbReference type="NCBI Taxonomy" id="673521"/>
    <lineage>
        <taxon>Bacteria</taxon>
        <taxon>Bacillati</taxon>
        <taxon>Actinomycetota</taxon>
        <taxon>Actinomycetes</taxon>
        <taxon>Geodermatophilales</taxon>
        <taxon>Geodermatophilaceae</taxon>
        <taxon>Trujillonella</taxon>
    </lineage>
</organism>
<dbReference type="SUPFAM" id="SSF74650">
    <property type="entry name" value="Galactose mutarotase-like"/>
    <property type="match status" value="1"/>
</dbReference>
<reference evidence="2" key="1">
    <citation type="submission" date="2016-10" db="EMBL/GenBank/DDBJ databases">
        <authorList>
            <person name="Varghese N."/>
            <person name="Submissions S."/>
        </authorList>
    </citation>
    <scope>NUCLEOTIDE SEQUENCE [LARGE SCALE GENOMIC DNA]</scope>
    <source>
        <strain evidence="2">DSM 45413</strain>
    </source>
</reference>
<dbReference type="EMBL" id="FOEE01000011">
    <property type="protein sequence ID" value="SEP13003.1"/>
    <property type="molecule type" value="Genomic_DNA"/>
</dbReference>
<dbReference type="Proteomes" id="UP000198960">
    <property type="component" value="Unassembled WGS sequence"/>
</dbReference>
<dbReference type="GO" id="GO:0030246">
    <property type="term" value="F:carbohydrate binding"/>
    <property type="evidence" value="ECO:0007669"/>
    <property type="project" value="InterPro"/>
</dbReference>